<keyword evidence="7" id="KW-0695">RNA-directed DNA polymerase</keyword>
<evidence type="ECO:0000256" key="6">
    <source>
        <dbReference type="ARBA" id="ARBA00022801"/>
    </source>
</evidence>
<keyword evidence="6" id="KW-0378">Hydrolase</keyword>
<dbReference type="Pfam" id="PF00078">
    <property type="entry name" value="RVT_1"/>
    <property type="match status" value="1"/>
</dbReference>
<reference evidence="9 10" key="1">
    <citation type="journal article" date="2021" name="bioRxiv">
        <title>The Gossypium anomalum genome as a resource for cotton improvement and evolutionary analysis of hybrid incompatibility.</title>
        <authorList>
            <person name="Grover C.E."/>
            <person name="Yuan D."/>
            <person name="Arick M.A."/>
            <person name="Miller E.R."/>
            <person name="Hu G."/>
            <person name="Peterson D.G."/>
            <person name="Wendel J.F."/>
            <person name="Udall J.A."/>
        </authorList>
    </citation>
    <scope>NUCLEOTIDE SEQUENCE [LARGE SCALE GENOMIC DNA]</scope>
    <source>
        <strain evidence="9">JFW-Udall</strain>
        <tissue evidence="9">Leaf</tissue>
    </source>
</reference>
<dbReference type="PANTHER" id="PTHR24559">
    <property type="entry name" value="TRANSPOSON TY3-I GAG-POL POLYPROTEIN"/>
    <property type="match status" value="1"/>
</dbReference>
<evidence type="ECO:0000313" key="10">
    <source>
        <dbReference type="Proteomes" id="UP000701853"/>
    </source>
</evidence>
<dbReference type="InterPro" id="IPR041577">
    <property type="entry name" value="RT_RNaseH_2"/>
</dbReference>
<evidence type="ECO:0000256" key="1">
    <source>
        <dbReference type="ARBA" id="ARBA00022670"/>
    </source>
</evidence>
<dbReference type="InterPro" id="IPR000477">
    <property type="entry name" value="RT_dom"/>
</dbReference>
<evidence type="ECO:0000256" key="3">
    <source>
        <dbReference type="ARBA" id="ARBA00022695"/>
    </source>
</evidence>
<organism evidence="9 10">
    <name type="scientific">Gossypium anomalum</name>
    <dbReference type="NCBI Taxonomy" id="47600"/>
    <lineage>
        <taxon>Eukaryota</taxon>
        <taxon>Viridiplantae</taxon>
        <taxon>Streptophyta</taxon>
        <taxon>Embryophyta</taxon>
        <taxon>Tracheophyta</taxon>
        <taxon>Spermatophyta</taxon>
        <taxon>Magnoliopsida</taxon>
        <taxon>eudicotyledons</taxon>
        <taxon>Gunneridae</taxon>
        <taxon>Pentapetalae</taxon>
        <taxon>rosids</taxon>
        <taxon>malvids</taxon>
        <taxon>Malvales</taxon>
        <taxon>Malvaceae</taxon>
        <taxon>Malvoideae</taxon>
        <taxon>Gossypium</taxon>
    </lineage>
</organism>
<evidence type="ECO:0000256" key="5">
    <source>
        <dbReference type="ARBA" id="ARBA00022759"/>
    </source>
</evidence>
<evidence type="ECO:0000259" key="8">
    <source>
        <dbReference type="PROSITE" id="PS50878"/>
    </source>
</evidence>
<dbReference type="InterPro" id="IPR053134">
    <property type="entry name" value="RNA-dir_DNA_polymerase"/>
</dbReference>
<dbReference type="GO" id="GO:0004519">
    <property type="term" value="F:endonuclease activity"/>
    <property type="evidence" value="ECO:0007669"/>
    <property type="project" value="UniProtKB-KW"/>
</dbReference>
<dbReference type="EMBL" id="JAHUZN010000006">
    <property type="protein sequence ID" value="KAG8490493.1"/>
    <property type="molecule type" value="Genomic_DNA"/>
</dbReference>
<dbReference type="InterPro" id="IPR043502">
    <property type="entry name" value="DNA/RNA_pol_sf"/>
</dbReference>
<dbReference type="SUPFAM" id="SSF56672">
    <property type="entry name" value="DNA/RNA polymerases"/>
    <property type="match status" value="1"/>
</dbReference>
<keyword evidence="4" id="KW-0540">Nuclease</keyword>
<dbReference type="GO" id="GO:0006508">
    <property type="term" value="P:proteolysis"/>
    <property type="evidence" value="ECO:0007669"/>
    <property type="project" value="UniProtKB-KW"/>
</dbReference>
<name>A0A8J6D440_9ROSI</name>
<protein>
    <recommendedName>
        <fullName evidence="8">Reverse transcriptase domain-containing protein</fullName>
    </recommendedName>
</protein>
<evidence type="ECO:0000256" key="7">
    <source>
        <dbReference type="ARBA" id="ARBA00022918"/>
    </source>
</evidence>
<evidence type="ECO:0000313" key="9">
    <source>
        <dbReference type="EMBL" id="KAG8490493.1"/>
    </source>
</evidence>
<dbReference type="Gene3D" id="3.30.70.270">
    <property type="match status" value="2"/>
</dbReference>
<gene>
    <name evidence="9" type="ORF">CXB51_015785</name>
</gene>
<dbReference type="Proteomes" id="UP000701853">
    <property type="component" value="Chromosome 6"/>
</dbReference>
<comment type="caution">
    <text evidence="9">The sequence shown here is derived from an EMBL/GenBank/DDBJ whole genome shotgun (WGS) entry which is preliminary data.</text>
</comment>
<proteinExistence type="predicted"/>
<dbReference type="GO" id="GO:0003964">
    <property type="term" value="F:RNA-directed DNA polymerase activity"/>
    <property type="evidence" value="ECO:0007669"/>
    <property type="project" value="UniProtKB-KW"/>
</dbReference>
<dbReference type="CDD" id="cd01647">
    <property type="entry name" value="RT_LTR"/>
    <property type="match status" value="1"/>
</dbReference>
<dbReference type="Gene3D" id="3.10.10.10">
    <property type="entry name" value="HIV Type 1 Reverse Transcriptase, subunit A, domain 1"/>
    <property type="match status" value="1"/>
</dbReference>
<evidence type="ECO:0000256" key="2">
    <source>
        <dbReference type="ARBA" id="ARBA00022679"/>
    </source>
</evidence>
<dbReference type="FunFam" id="3.10.10.10:FF:000007">
    <property type="entry name" value="Retrovirus-related Pol polyprotein from transposon 17.6-like Protein"/>
    <property type="match status" value="1"/>
</dbReference>
<keyword evidence="2" id="KW-0808">Transferase</keyword>
<dbReference type="AlphaFoldDB" id="A0A8J6D440"/>
<keyword evidence="5" id="KW-0255">Endonuclease</keyword>
<keyword evidence="10" id="KW-1185">Reference proteome</keyword>
<keyword evidence="1" id="KW-0645">Protease</keyword>
<dbReference type="InterPro" id="IPR043128">
    <property type="entry name" value="Rev_trsase/Diguanyl_cyclase"/>
</dbReference>
<keyword evidence="3" id="KW-0548">Nucleotidyltransferase</keyword>
<sequence length="337" mass="39033">MEFSIELEPATMPISCTLYRMAPLELKKLKAQLQDLSNERFIRPSVSLWGVLILFVKKKYGTLRLCINYLQLNKVIVKNTYPLSRIEDLFDQLSKATIFSNIDLQSGYYQVNVRGDDVPKTAFHLRRGHYEFLVMPFGLMNASTVFINLMIRVFQPYFDQFVVVFIDDILVYSKNVADHEEPWRIVLRTLRIKVDPDKVKAVLEWNLPKNVIKVCSFLGLAGYYKMFVKGFKMLATPLTHLMKKKEKFERTDACQQSFEKLKTVLTEASILTQLESGVEYIVYTDASLNGLGYVLMHKGKVVAYASHQLKPHERNYPTHDLELAAMLLALKICRHYL</sequence>
<dbReference type="FunFam" id="3.30.70.270:FF:000020">
    <property type="entry name" value="Transposon Tf2-6 polyprotein-like Protein"/>
    <property type="match status" value="1"/>
</dbReference>
<feature type="domain" description="Reverse transcriptase" evidence="8">
    <location>
        <begin position="37"/>
        <end position="233"/>
    </location>
</feature>
<dbReference type="PANTHER" id="PTHR24559:SF444">
    <property type="entry name" value="REVERSE TRANSCRIPTASE DOMAIN-CONTAINING PROTEIN"/>
    <property type="match status" value="1"/>
</dbReference>
<dbReference type="GO" id="GO:0008233">
    <property type="term" value="F:peptidase activity"/>
    <property type="evidence" value="ECO:0007669"/>
    <property type="project" value="UniProtKB-KW"/>
</dbReference>
<accession>A0A8J6D440</accession>
<dbReference type="OrthoDB" id="3863715at2759"/>
<dbReference type="Pfam" id="PF17919">
    <property type="entry name" value="RT_RNaseH_2"/>
    <property type="match status" value="1"/>
</dbReference>
<dbReference type="PROSITE" id="PS50878">
    <property type="entry name" value="RT_POL"/>
    <property type="match status" value="1"/>
</dbReference>
<evidence type="ECO:0000256" key="4">
    <source>
        <dbReference type="ARBA" id="ARBA00022722"/>
    </source>
</evidence>